<feature type="compositionally biased region" description="Basic and acidic residues" evidence="2">
    <location>
        <begin position="621"/>
        <end position="635"/>
    </location>
</feature>
<dbReference type="PANTHER" id="PTHR34222:SF33">
    <property type="entry name" value="RETROTRANSPOSON GAG DOMAIN-CONTAINING PROTEIN"/>
    <property type="match status" value="1"/>
</dbReference>
<feature type="region of interest" description="Disordered" evidence="2">
    <location>
        <begin position="621"/>
        <end position="649"/>
    </location>
</feature>
<dbReference type="InterPro" id="IPR001878">
    <property type="entry name" value="Znf_CCHC"/>
</dbReference>
<dbReference type="GO" id="GO:0008270">
    <property type="term" value="F:zinc ion binding"/>
    <property type="evidence" value="ECO:0007669"/>
    <property type="project" value="UniProtKB-KW"/>
</dbReference>
<feature type="compositionally biased region" description="Polar residues" evidence="2">
    <location>
        <begin position="303"/>
        <end position="317"/>
    </location>
</feature>
<dbReference type="InterPro" id="IPR013103">
    <property type="entry name" value="RVT_2"/>
</dbReference>
<name>A0A6P8EKB2_PUNGR</name>
<evidence type="ECO:0000313" key="4">
    <source>
        <dbReference type="Proteomes" id="UP000515151"/>
    </source>
</evidence>
<keyword evidence="4" id="KW-1185">Reference proteome</keyword>
<keyword evidence="1" id="KW-0862">Zinc</keyword>
<organism evidence="4 5">
    <name type="scientific">Punica granatum</name>
    <name type="common">Pomegranate</name>
    <dbReference type="NCBI Taxonomy" id="22663"/>
    <lineage>
        <taxon>Eukaryota</taxon>
        <taxon>Viridiplantae</taxon>
        <taxon>Streptophyta</taxon>
        <taxon>Embryophyta</taxon>
        <taxon>Tracheophyta</taxon>
        <taxon>Spermatophyta</taxon>
        <taxon>Magnoliopsida</taxon>
        <taxon>eudicotyledons</taxon>
        <taxon>Gunneridae</taxon>
        <taxon>Pentapetalae</taxon>
        <taxon>rosids</taxon>
        <taxon>malvids</taxon>
        <taxon>Myrtales</taxon>
        <taxon>Lythraceae</taxon>
        <taxon>Punica</taxon>
    </lineage>
</organism>
<sequence length="851" mass="94338">MCNALVISWIFNTLDSELQSSVACATVAQDLWEDLRERYSQGNDTRIYQLKAEIGSLKQEGMSVSRYYSRLKTLWDELENYLETPMCSCSAFRVYTAQKEREKTHQFLMGLGSEFSTVRSNILSHEPAYSLNKVLAMILHEERQNLVALSHEKAGPDGAAFLGRIGEKGLEMQEGGNSTYGGQGEGRGATTTAKTCYHCGRPGHIKSACWLLHGHPTNWEPKGAAGGRKLGFSTRKTRGAAGGMGGQQRGAGLGPNMFVGPQAHQGEKHGAGLGPNQFSGLRAHQAQLGHSHLGPNQFAGLSAHQSQIGQPSSSGLNKLSRLSDSAFQKLLDFLGPDDDNVQPNTGKNFIPVNFGHDWIIDSGASGHMTGCADLFVESRILTKRSKIHIPNGGIYDASRIGRIHIGPLVLSNVLLVPEFNCNLISASQLSRDLDCCVIFYTDYCLIQDRITRRTIGVGELQGGVYYLRRVGVKEQANRVISDETGLPTEFWGECVTTAAHLINVTPTSLLECKSPYEVLLGRPPNYSNLRIFGCLCYAHDRPRDKDKFKPRSRRCMFVGYPYGKKGWRVYDLERNEIFVTRDVRFCEREFPFLQMADAGKEDTGRINFFDAEKDVHQIRSQGESRCRVSTEREGENGLTNSLGPIGNENEESDELKHVILADGMNDVPLTEEVEVAEPTLRRSDRIKSVPKYLKDFEVRIHTALHTPLPSSSTSSKSSGMVHSIQQYLSYSGASDRYLAYLSALDSEIEPTSYQDAATNPRWRQAMAEEIKALESNGTWTVEDLPPGKRPIACKWVYKIKRRADGSIERYKARLVAKGFTQVEGVDFNETFAPVAKLVTVRCLLAVAVAKG</sequence>
<dbReference type="OrthoDB" id="414104at2759"/>
<dbReference type="InterPro" id="IPR054722">
    <property type="entry name" value="PolX-like_BBD"/>
</dbReference>
<dbReference type="PANTHER" id="PTHR34222">
    <property type="entry name" value="GAG_PRE-INTEGRS DOMAIN-CONTAINING PROTEIN"/>
    <property type="match status" value="1"/>
</dbReference>
<feature type="domain" description="CCHC-type" evidence="3">
    <location>
        <begin position="196"/>
        <end position="209"/>
    </location>
</feature>
<dbReference type="InterPro" id="IPR057670">
    <property type="entry name" value="SH3_retrovirus"/>
</dbReference>
<keyword evidence="1" id="KW-0863">Zinc-finger</keyword>
<proteinExistence type="predicted"/>
<dbReference type="GeneID" id="116214508"/>
<gene>
    <name evidence="5" type="primary">LOC116214508</name>
</gene>
<dbReference type="RefSeq" id="XP_031405766.1">
    <property type="nucleotide sequence ID" value="XM_031549906.1"/>
</dbReference>
<protein>
    <submittedName>
        <fullName evidence="5">Uncharacterized protein LOC116214508</fullName>
    </submittedName>
</protein>
<dbReference type="GO" id="GO:0003676">
    <property type="term" value="F:nucleic acid binding"/>
    <property type="evidence" value="ECO:0007669"/>
    <property type="project" value="InterPro"/>
</dbReference>
<evidence type="ECO:0000256" key="1">
    <source>
        <dbReference type="PROSITE-ProRule" id="PRU00047"/>
    </source>
</evidence>
<evidence type="ECO:0000259" key="3">
    <source>
        <dbReference type="PROSITE" id="PS50158"/>
    </source>
</evidence>
<evidence type="ECO:0000313" key="5">
    <source>
        <dbReference type="RefSeq" id="XP_031405766.1"/>
    </source>
</evidence>
<dbReference type="Pfam" id="PF22936">
    <property type="entry name" value="Pol_BBD"/>
    <property type="match status" value="1"/>
</dbReference>
<feature type="region of interest" description="Disordered" evidence="2">
    <location>
        <begin position="291"/>
        <end position="317"/>
    </location>
</feature>
<dbReference type="Pfam" id="PF25597">
    <property type="entry name" value="SH3_retrovirus"/>
    <property type="match status" value="1"/>
</dbReference>
<reference evidence="5" key="2">
    <citation type="submission" date="2025-08" db="UniProtKB">
        <authorList>
            <consortium name="RefSeq"/>
        </authorList>
    </citation>
    <scope>IDENTIFICATION</scope>
    <source>
        <tissue evidence="5">Leaf</tissue>
    </source>
</reference>
<dbReference type="InterPro" id="IPR012337">
    <property type="entry name" value="RNaseH-like_sf"/>
</dbReference>
<dbReference type="Proteomes" id="UP000515151">
    <property type="component" value="Chromosome 7"/>
</dbReference>
<dbReference type="SUPFAM" id="SSF53098">
    <property type="entry name" value="Ribonuclease H-like"/>
    <property type="match status" value="1"/>
</dbReference>
<dbReference type="AlphaFoldDB" id="A0A6P8EKB2"/>
<dbReference type="Pfam" id="PF07727">
    <property type="entry name" value="RVT_2"/>
    <property type="match status" value="1"/>
</dbReference>
<keyword evidence="1" id="KW-0479">Metal-binding</keyword>
<reference evidence="4" key="1">
    <citation type="journal article" date="2020" name="Plant Biotechnol. J.">
        <title>The pomegranate (Punica granatum L.) draft genome dissects genetic divergence between soft- and hard-seeded cultivars.</title>
        <authorList>
            <person name="Luo X."/>
            <person name="Li H."/>
            <person name="Wu Z."/>
            <person name="Yao W."/>
            <person name="Zhao P."/>
            <person name="Cao D."/>
            <person name="Yu H."/>
            <person name="Li K."/>
            <person name="Poudel K."/>
            <person name="Zhao D."/>
            <person name="Zhang F."/>
            <person name="Xia X."/>
            <person name="Chen L."/>
            <person name="Wang Q."/>
            <person name="Jing D."/>
            <person name="Cao S."/>
        </authorList>
    </citation>
    <scope>NUCLEOTIDE SEQUENCE [LARGE SCALE GENOMIC DNA]</scope>
    <source>
        <strain evidence="4">cv. Tunisia</strain>
    </source>
</reference>
<accession>A0A6P8EKB2</accession>
<dbReference type="PROSITE" id="PS50158">
    <property type="entry name" value="ZF_CCHC"/>
    <property type="match status" value="1"/>
</dbReference>
<evidence type="ECO:0000256" key="2">
    <source>
        <dbReference type="SAM" id="MobiDB-lite"/>
    </source>
</evidence>